<name>A0A8S5PJB0_9CAUD</name>
<protein>
    <submittedName>
        <fullName evidence="1">Uncharacterized protein</fullName>
    </submittedName>
</protein>
<reference evidence="1" key="1">
    <citation type="journal article" date="2021" name="Proc. Natl. Acad. Sci. U.S.A.">
        <title>A Catalog of Tens of Thousands of Viruses from Human Metagenomes Reveals Hidden Associations with Chronic Diseases.</title>
        <authorList>
            <person name="Tisza M.J."/>
            <person name="Buck C.B."/>
        </authorList>
    </citation>
    <scope>NUCLEOTIDE SEQUENCE</scope>
    <source>
        <strain evidence="1">Ct0jJ30</strain>
    </source>
</reference>
<sequence length="30" mass="3737">MVRENKRHLAQLIFNKQDYINIDDIQVYKM</sequence>
<organism evidence="1">
    <name type="scientific">Myoviridae sp. ct0jJ30</name>
    <dbReference type="NCBI Taxonomy" id="2825014"/>
    <lineage>
        <taxon>Viruses</taxon>
        <taxon>Duplodnaviria</taxon>
        <taxon>Heunggongvirae</taxon>
        <taxon>Uroviricota</taxon>
        <taxon>Caudoviricetes</taxon>
    </lineage>
</organism>
<evidence type="ECO:0000313" key="1">
    <source>
        <dbReference type="EMBL" id="DAE06555.1"/>
    </source>
</evidence>
<proteinExistence type="predicted"/>
<dbReference type="EMBL" id="BK015439">
    <property type="protein sequence ID" value="DAE06555.1"/>
    <property type="molecule type" value="Genomic_DNA"/>
</dbReference>
<accession>A0A8S5PJB0</accession>